<dbReference type="Pfam" id="PF00239">
    <property type="entry name" value="Resolvase"/>
    <property type="match status" value="1"/>
</dbReference>
<evidence type="ECO:0000313" key="4">
    <source>
        <dbReference type="EMBL" id="WEB42689.1"/>
    </source>
</evidence>
<dbReference type="PANTHER" id="PTHR30461:SF2">
    <property type="entry name" value="SERINE RECOMBINASE PINE-RELATED"/>
    <property type="match status" value="1"/>
</dbReference>
<keyword evidence="1" id="KW-0238">DNA-binding</keyword>
<dbReference type="InterPro" id="IPR006119">
    <property type="entry name" value="Resolv_N"/>
</dbReference>
<keyword evidence="5" id="KW-1185">Reference proteome</keyword>
<evidence type="ECO:0000256" key="1">
    <source>
        <dbReference type="ARBA" id="ARBA00023125"/>
    </source>
</evidence>
<dbReference type="RefSeq" id="WP_275309303.1">
    <property type="nucleotide sequence ID" value="NZ_CP095749.1"/>
</dbReference>
<gene>
    <name evidence="4" type="ORF">MOV08_27860</name>
</gene>
<reference evidence="4 5" key="1">
    <citation type="submission" date="2022-03" db="EMBL/GenBank/DDBJ databases">
        <title>Streptomyces yunnanensis P86,complete genome.</title>
        <authorList>
            <person name="Chen S."/>
            <person name="Zhang Q."/>
        </authorList>
    </citation>
    <scope>NUCLEOTIDE SEQUENCE [LARGE SCALE GENOMIC DNA]</scope>
    <source>
        <strain evidence="4 5">P86</strain>
    </source>
</reference>
<dbReference type="InterPro" id="IPR038109">
    <property type="entry name" value="DNA_bind_recomb_sf"/>
</dbReference>
<dbReference type="Gene3D" id="3.90.1750.20">
    <property type="entry name" value="Putative Large Serine Recombinase, Chain B, Domain 2"/>
    <property type="match status" value="1"/>
</dbReference>
<organism evidence="4 5">
    <name type="scientific">Streptomyces yunnanensis</name>
    <dbReference type="NCBI Taxonomy" id="156453"/>
    <lineage>
        <taxon>Bacteria</taxon>
        <taxon>Bacillati</taxon>
        <taxon>Actinomycetota</taxon>
        <taxon>Actinomycetes</taxon>
        <taxon>Kitasatosporales</taxon>
        <taxon>Streptomycetaceae</taxon>
        <taxon>Streptomyces</taxon>
    </lineage>
</organism>
<proteinExistence type="predicted"/>
<accession>A0ABY8AEP5</accession>
<dbReference type="EMBL" id="CP095749">
    <property type="protein sequence ID" value="WEB42689.1"/>
    <property type="molecule type" value="Genomic_DNA"/>
</dbReference>
<evidence type="ECO:0000259" key="3">
    <source>
        <dbReference type="PROSITE" id="PS51736"/>
    </source>
</evidence>
<protein>
    <submittedName>
        <fullName evidence="4">Recombinase family protein</fullName>
    </submittedName>
</protein>
<dbReference type="PROSITE" id="PS51736">
    <property type="entry name" value="RECOMBINASES_3"/>
    <property type="match status" value="1"/>
</dbReference>
<dbReference type="CDD" id="cd00338">
    <property type="entry name" value="Ser_Recombinase"/>
    <property type="match status" value="1"/>
</dbReference>
<dbReference type="Proteomes" id="UP001218629">
    <property type="component" value="Chromosome"/>
</dbReference>
<name>A0ABY8AEP5_9ACTN</name>
<sequence length="474" mass="52203">MTDTAAPARAELAFSLRLSRSSDESSSLDVQLRACRLKAEALGFDAETIAAAEANAYVDDGVSGGSALEARKKGMARIMAACPAVVIAWKLDRFARSVREFQKLMDWADENGVRLVTSDSLLDSADKSGTGRLIATIIAAVAEWELGIITDRSEAAHEERRAQGRWISGKAPFPYVMERRDGKAYLAEDADAFALVREQIDVLLARGRRATLAATARALPIGRQQWRNLLHSVTLRGWREFKGELVTEEDGVTPVRFGPEVIDAATYKRLQDRLKELEGGERAEREDAHQLSGMVLCSQGCKMNGGLSRRKQRLYKCKHGHGSIMAHLIEPLVYAEFRTKHGDEPLYEVTYSGGVDHSADMADLAASRERVTKAVAKVDGPALETLVAKLNEIEATYARLEAEHDPEVTETWTRTGVLLWEAWDATTEDTRRGLLADWGCTVTVYPNGHPGGRVAIDWNTTQQEADSTEYEAAA</sequence>
<dbReference type="InterPro" id="IPR050639">
    <property type="entry name" value="SSR_resolvase"/>
</dbReference>
<feature type="domain" description="Resolvase/invertase-type recombinase catalytic" evidence="3">
    <location>
        <begin position="11"/>
        <end position="164"/>
    </location>
</feature>
<dbReference type="SMART" id="SM00857">
    <property type="entry name" value="Resolvase"/>
    <property type="match status" value="1"/>
</dbReference>
<dbReference type="Gene3D" id="3.40.50.1390">
    <property type="entry name" value="Resolvase, N-terminal catalytic domain"/>
    <property type="match status" value="1"/>
</dbReference>
<dbReference type="PANTHER" id="PTHR30461">
    <property type="entry name" value="DNA-INVERTASE FROM LAMBDOID PROPHAGE"/>
    <property type="match status" value="1"/>
</dbReference>
<dbReference type="SUPFAM" id="SSF53041">
    <property type="entry name" value="Resolvase-like"/>
    <property type="match status" value="1"/>
</dbReference>
<evidence type="ECO:0000313" key="5">
    <source>
        <dbReference type="Proteomes" id="UP001218629"/>
    </source>
</evidence>
<dbReference type="InterPro" id="IPR036162">
    <property type="entry name" value="Resolvase-like_N_sf"/>
</dbReference>
<keyword evidence="2" id="KW-0233">DNA recombination</keyword>
<evidence type="ECO:0000256" key="2">
    <source>
        <dbReference type="ARBA" id="ARBA00023172"/>
    </source>
</evidence>